<dbReference type="AlphaFoldDB" id="A0A9D6V466"/>
<sequence length="111" mass="12503">MLVRFWRGIIRKTSKEIRAFWAESDFGITVFIQGGEFVQSGEPYEIAAGELMTSLELPGLEREDIEFLIQRILEGGYLEKPGVKGKGDAILYMLVNEALHTLTKLSDVDLP</sequence>
<name>A0A9D6V466_9BACT</name>
<evidence type="ECO:0000313" key="1">
    <source>
        <dbReference type="EMBL" id="MBI5250285.1"/>
    </source>
</evidence>
<dbReference type="Proteomes" id="UP000807825">
    <property type="component" value="Unassembled WGS sequence"/>
</dbReference>
<dbReference type="EMBL" id="JACRDE010000327">
    <property type="protein sequence ID" value="MBI5250285.1"/>
    <property type="molecule type" value="Genomic_DNA"/>
</dbReference>
<organism evidence="1 2">
    <name type="scientific">Desulfomonile tiedjei</name>
    <dbReference type="NCBI Taxonomy" id="2358"/>
    <lineage>
        <taxon>Bacteria</taxon>
        <taxon>Pseudomonadati</taxon>
        <taxon>Thermodesulfobacteriota</taxon>
        <taxon>Desulfomonilia</taxon>
        <taxon>Desulfomonilales</taxon>
        <taxon>Desulfomonilaceae</taxon>
        <taxon>Desulfomonile</taxon>
    </lineage>
</organism>
<protein>
    <submittedName>
        <fullName evidence="1">Uncharacterized protein</fullName>
    </submittedName>
</protein>
<reference evidence="1" key="1">
    <citation type="submission" date="2020-07" db="EMBL/GenBank/DDBJ databases">
        <title>Huge and variable diversity of episymbiotic CPR bacteria and DPANN archaea in groundwater ecosystems.</title>
        <authorList>
            <person name="He C.Y."/>
            <person name="Keren R."/>
            <person name="Whittaker M."/>
            <person name="Farag I.F."/>
            <person name="Doudna J."/>
            <person name="Cate J.H.D."/>
            <person name="Banfield J.F."/>
        </authorList>
    </citation>
    <scope>NUCLEOTIDE SEQUENCE</scope>
    <source>
        <strain evidence="1">NC_groundwater_1664_Pr3_B-0.1um_52_9</strain>
    </source>
</reference>
<comment type="caution">
    <text evidence="1">The sequence shown here is derived from an EMBL/GenBank/DDBJ whole genome shotgun (WGS) entry which is preliminary data.</text>
</comment>
<gene>
    <name evidence="1" type="ORF">HY912_12390</name>
</gene>
<accession>A0A9D6V466</accession>
<proteinExistence type="predicted"/>
<evidence type="ECO:0000313" key="2">
    <source>
        <dbReference type="Proteomes" id="UP000807825"/>
    </source>
</evidence>